<keyword evidence="2" id="KW-0648">Protein biosynthesis</keyword>
<evidence type="ECO:0000256" key="3">
    <source>
        <dbReference type="ARBA" id="ARBA00023134"/>
    </source>
</evidence>
<dbReference type="EMBL" id="KV441387">
    <property type="protein sequence ID" value="OAF62227.1"/>
    <property type="molecule type" value="Genomic_DNA"/>
</dbReference>
<sequence length="119" mass="13866">MRGYASLDYEDAGWRRSQIVKMQLLVDRVSRQWMKKFKELVDRQMYEVIIQAMAGRRIVARETIKPFRTDVLAKLHASDISRRKKLLEKQKKGRKKLGGEYHDSAGGFPEVLGQVVFVV</sequence>
<keyword evidence="3" id="KW-0342">GTP-binding</keyword>
<keyword evidence="1" id="KW-0547">Nucleotide-binding</keyword>
<dbReference type="Proteomes" id="UP000077154">
    <property type="component" value="Unassembled WGS sequence"/>
</dbReference>
<dbReference type="eggNOG" id="KOG0462">
    <property type="taxonomic scope" value="Eukaryota"/>
</dbReference>
<dbReference type="GeneID" id="36284151"/>
<organism evidence="5">
    <name type="scientific">Pseudogymnoascus destructans</name>
    <dbReference type="NCBI Taxonomy" id="655981"/>
    <lineage>
        <taxon>Eukaryota</taxon>
        <taxon>Fungi</taxon>
        <taxon>Dikarya</taxon>
        <taxon>Ascomycota</taxon>
        <taxon>Pezizomycotina</taxon>
        <taxon>Leotiomycetes</taxon>
        <taxon>Thelebolales</taxon>
        <taxon>Thelebolaceae</taxon>
        <taxon>Pseudogymnoascus</taxon>
    </lineage>
</organism>
<dbReference type="InterPro" id="IPR038363">
    <property type="entry name" value="LepA_C_sf"/>
</dbReference>
<dbReference type="Gene3D" id="3.30.70.2570">
    <property type="entry name" value="Elongation factor 4, C-terminal domain"/>
    <property type="match status" value="1"/>
</dbReference>
<dbReference type="InterPro" id="IPR013842">
    <property type="entry name" value="LepA_CTD"/>
</dbReference>
<dbReference type="GO" id="GO:0045727">
    <property type="term" value="P:positive regulation of translation"/>
    <property type="evidence" value="ECO:0007669"/>
    <property type="project" value="TreeGrafter"/>
</dbReference>
<dbReference type="GO" id="GO:0097177">
    <property type="term" value="F:mitochondrial ribosome binding"/>
    <property type="evidence" value="ECO:0007669"/>
    <property type="project" value="TreeGrafter"/>
</dbReference>
<feature type="domain" description="GTP-binding protein LepA C-terminal" evidence="4">
    <location>
        <begin position="25"/>
        <end position="97"/>
    </location>
</feature>
<accession>A0A177AJH7</accession>
<gene>
    <name evidence="5" type="primary">GUF1_1</name>
    <name evidence="5" type="ORF">VC83_01059</name>
</gene>
<dbReference type="VEuPathDB" id="FungiDB:GMDG_07725"/>
<evidence type="ECO:0000259" key="4">
    <source>
        <dbReference type="Pfam" id="PF06421"/>
    </source>
</evidence>
<dbReference type="GO" id="GO:0006412">
    <property type="term" value="P:translation"/>
    <property type="evidence" value="ECO:0007669"/>
    <property type="project" value="UniProtKB-KW"/>
</dbReference>
<reference evidence="5" key="1">
    <citation type="submission" date="2016-03" db="EMBL/GenBank/DDBJ databases">
        <title>Updated assembly of Pseudogymnoascus destructans, the fungus causing white-nose syndrome of bats.</title>
        <authorList>
            <person name="Palmer J.M."/>
            <person name="Drees K.P."/>
            <person name="Foster J.T."/>
            <person name="Lindner D.L."/>
        </authorList>
    </citation>
    <scope>NUCLEOTIDE SEQUENCE [LARGE SCALE GENOMIC DNA]</scope>
    <source>
        <strain evidence="5">20631-21</strain>
    </source>
</reference>
<dbReference type="PANTHER" id="PTHR43512">
    <property type="entry name" value="TRANSLATION FACTOR GUF1-RELATED"/>
    <property type="match status" value="1"/>
</dbReference>
<dbReference type="AlphaFoldDB" id="A0A177AJH7"/>
<proteinExistence type="predicted"/>
<dbReference type="GO" id="GO:0005739">
    <property type="term" value="C:mitochondrion"/>
    <property type="evidence" value="ECO:0007669"/>
    <property type="project" value="TreeGrafter"/>
</dbReference>
<evidence type="ECO:0000256" key="2">
    <source>
        <dbReference type="ARBA" id="ARBA00022917"/>
    </source>
</evidence>
<dbReference type="PANTHER" id="PTHR43512:SF7">
    <property type="entry name" value="TRANSLATION FACTOR GUF1, MITOCHONDRIAL"/>
    <property type="match status" value="1"/>
</dbReference>
<protein>
    <submittedName>
        <fullName evidence="5">Translation factor guf1 mitochondrial</fullName>
    </submittedName>
</protein>
<dbReference type="OrthoDB" id="1074at2759"/>
<dbReference type="GO" id="GO:0005525">
    <property type="term" value="F:GTP binding"/>
    <property type="evidence" value="ECO:0007669"/>
    <property type="project" value="UniProtKB-KW"/>
</dbReference>
<dbReference type="RefSeq" id="XP_024327500.1">
    <property type="nucleotide sequence ID" value="XM_024464744.1"/>
</dbReference>
<evidence type="ECO:0000256" key="1">
    <source>
        <dbReference type="ARBA" id="ARBA00022741"/>
    </source>
</evidence>
<dbReference type="Pfam" id="PF06421">
    <property type="entry name" value="LepA_C"/>
    <property type="match status" value="1"/>
</dbReference>
<dbReference type="InterPro" id="IPR006297">
    <property type="entry name" value="EF-4"/>
</dbReference>
<evidence type="ECO:0000313" key="5">
    <source>
        <dbReference type="EMBL" id="OAF62227.1"/>
    </source>
</evidence>
<name>A0A177AJH7_9PEZI</name>